<evidence type="ECO:0000256" key="15">
    <source>
        <dbReference type="ARBA" id="ARBA00023014"/>
    </source>
</evidence>
<dbReference type="InterPro" id="IPR050482">
    <property type="entry name" value="Sensor_HK_TwoCompSys"/>
</dbReference>
<dbReference type="InterPro" id="IPR003594">
    <property type="entry name" value="HATPase_dom"/>
</dbReference>
<evidence type="ECO:0000256" key="13">
    <source>
        <dbReference type="ARBA" id="ARBA00023004"/>
    </source>
</evidence>
<dbReference type="Pfam" id="PF07730">
    <property type="entry name" value="HisKA_3"/>
    <property type="match status" value="1"/>
</dbReference>
<dbReference type="GO" id="GO:0005524">
    <property type="term" value="F:ATP binding"/>
    <property type="evidence" value="ECO:0007669"/>
    <property type="project" value="UniProtKB-KW"/>
</dbReference>
<feature type="transmembrane region" description="Helical" evidence="18">
    <location>
        <begin position="90"/>
        <end position="111"/>
    </location>
</feature>
<evidence type="ECO:0000256" key="18">
    <source>
        <dbReference type="SAM" id="Phobius"/>
    </source>
</evidence>
<keyword evidence="6" id="KW-0004">4Fe-4S</keyword>
<comment type="catalytic activity">
    <reaction evidence="1">
        <text>ATP + protein L-histidine = ADP + protein N-phospho-L-histidine.</text>
        <dbReference type="EC" id="2.7.13.3"/>
    </reaction>
</comment>
<comment type="caution">
    <text evidence="20">The sequence shown here is derived from an EMBL/GenBank/DDBJ whole genome shotgun (WGS) entry which is preliminary data.</text>
</comment>
<protein>
    <recommendedName>
        <fullName evidence="5">Oxygen sensor histidine kinase NreB</fullName>
        <ecNumber evidence="4">2.7.13.3</ecNumber>
    </recommendedName>
    <alternativeName>
        <fullName evidence="17">Nitrogen regulation protein B</fullName>
    </alternativeName>
</protein>
<evidence type="ECO:0000256" key="9">
    <source>
        <dbReference type="ARBA" id="ARBA00022679"/>
    </source>
</evidence>
<feature type="transmembrane region" description="Helical" evidence="18">
    <location>
        <begin position="57"/>
        <end position="84"/>
    </location>
</feature>
<dbReference type="GO" id="GO:0016020">
    <property type="term" value="C:membrane"/>
    <property type="evidence" value="ECO:0007669"/>
    <property type="project" value="InterPro"/>
</dbReference>
<dbReference type="GO" id="GO:0051539">
    <property type="term" value="F:4 iron, 4 sulfur cluster binding"/>
    <property type="evidence" value="ECO:0007669"/>
    <property type="project" value="UniProtKB-KW"/>
</dbReference>
<proteinExistence type="predicted"/>
<evidence type="ECO:0000256" key="7">
    <source>
        <dbReference type="ARBA" id="ARBA00022490"/>
    </source>
</evidence>
<evidence type="ECO:0000256" key="5">
    <source>
        <dbReference type="ARBA" id="ARBA00017322"/>
    </source>
</evidence>
<dbReference type="AlphaFoldDB" id="A0A8J3NKU8"/>
<comment type="function">
    <text evidence="16">Member of the two-component regulatory system NreB/NreC involved in the control of dissimilatory nitrate/nitrite reduction in response to oxygen. NreB functions as a direct oxygen sensor histidine kinase which is autophosphorylated, in the absence of oxygen, probably at the conserved histidine residue, and transfers its phosphate group probably to a conserved aspartate residue of NreC. NreB/NreC activates the expression of the nitrate (narGHJI) and nitrite (nir) reductase operons, as well as the putative nitrate transporter gene narT.</text>
</comment>
<keyword evidence="12" id="KW-0067">ATP-binding</keyword>
<evidence type="ECO:0000256" key="3">
    <source>
        <dbReference type="ARBA" id="ARBA00004496"/>
    </source>
</evidence>
<dbReference type="GO" id="GO:0005737">
    <property type="term" value="C:cytoplasm"/>
    <property type="evidence" value="ECO:0007669"/>
    <property type="project" value="UniProtKB-SubCell"/>
</dbReference>
<keyword evidence="18" id="KW-1133">Transmembrane helix</keyword>
<accession>A0A8J3NKU8</accession>
<evidence type="ECO:0000256" key="8">
    <source>
        <dbReference type="ARBA" id="ARBA00022553"/>
    </source>
</evidence>
<keyword evidence="21" id="KW-1185">Reference proteome</keyword>
<dbReference type="SMART" id="SM00387">
    <property type="entry name" value="HATPase_c"/>
    <property type="match status" value="1"/>
</dbReference>
<dbReference type="Gene3D" id="3.30.565.10">
    <property type="entry name" value="Histidine kinase-like ATPase, C-terminal domain"/>
    <property type="match status" value="1"/>
</dbReference>
<keyword evidence="11" id="KW-0418">Kinase</keyword>
<comment type="subcellular location">
    <subcellularLocation>
        <location evidence="3">Cytoplasm</location>
    </subcellularLocation>
</comment>
<evidence type="ECO:0000256" key="4">
    <source>
        <dbReference type="ARBA" id="ARBA00012438"/>
    </source>
</evidence>
<evidence type="ECO:0000256" key="16">
    <source>
        <dbReference type="ARBA" id="ARBA00024827"/>
    </source>
</evidence>
<dbReference type="SUPFAM" id="SSF55874">
    <property type="entry name" value="ATPase domain of HSP90 chaperone/DNA topoisomerase II/histidine kinase"/>
    <property type="match status" value="1"/>
</dbReference>
<sequence>MPWVSPVLYAAVLAAGLYAGLAGLGDTHLPVFIAGLAALFALEFVRRELLALLARTALFVVVALADGSGLSRALFVLVPFTAYFAFGRTVAIVLAVACVAGVAVAFQVAAPGWPADVARVSDLLMFALGLALAIAMASAAVEERRGRARIAELSAAAERQRLARDIHDDLGHHLTAVIVLLEQAEAFRERDPAAAQRALAEATGSARRALEDVRRSVRTWHFHLGSALRELCTGAVVLRLSGDESRYGEPALRALFHAAQEGITNARRHAGAGAVEVDAELGEDRALLTVTDDGPGFDGGREGFGLRGMRERVRAAGGQVVVRSAGGRGTRLEVVVPR</sequence>
<dbReference type="CDD" id="cd16917">
    <property type="entry name" value="HATPase_UhpB-NarQ-NarX-like"/>
    <property type="match status" value="1"/>
</dbReference>
<dbReference type="PRINTS" id="PR00344">
    <property type="entry name" value="BCTRLSENSOR"/>
</dbReference>
<evidence type="ECO:0000256" key="12">
    <source>
        <dbReference type="ARBA" id="ARBA00022840"/>
    </source>
</evidence>
<reference evidence="20 21" key="1">
    <citation type="submission" date="2021-01" db="EMBL/GenBank/DDBJ databases">
        <title>Whole genome shotgun sequence of Catellatospora bangladeshensis NBRC 107357.</title>
        <authorList>
            <person name="Komaki H."/>
            <person name="Tamura T."/>
        </authorList>
    </citation>
    <scope>NUCLEOTIDE SEQUENCE [LARGE SCALE GENOMIC DNA]</scope>
    <source>
        <strain evidence="20 21">NBRC 107357</strain>
    </source>
</reference>
<evidence type="ECO:0000313" key="21">
    <source>
        <dbReference type="Proteomes" id="UP000601223"/>
    </source>
</evidence>
<organism evidence="20 21">
    <name type="scientific">Catellatospora bangladeshensis</name>
    <dbReference type="NCBI Taxonomy" id="310355"/>
    <lineage>
        <taxon>Bacteria</taxon>
        <taxon>Bacillati</taxon>
        <taxon>Actinomycetota</taxon>
        <taxon>Actinomycetes</taxon>
        <taxon>Micromonosporales</taxon>
        <taxon>Micromonosporaceae</taxon>
        <taxon>Catellatospora</taxon>
    </lineage>
</organism>
<keyword evidence="9" id="KW-0808">Transferase</keyword>
<evidence type="ECO:0000256" key="2">
    <source>
        <dbReference type="ARBA" id="ARBA00001966"/>
    </source>
</evidence>
<comment type="cofactor">
    <cofactor evidence="2">
        <name>[4Fe-4S] cluster</name>
        <dbReference type="ChEBI" id="CHEBI:49883"/>
    </cofactor>
</comment>
<dbReference type="EC" id="2.7.13.3" evidence="4"/>
<evidence type="ECO:0000256" key="14">
    <source>
        <dbReference type="ARBA" id="ARBA00023012"/>
    </source>
</evidence>
<dbReference type="GO" id="GO:0046983">
    <property type="term" value="F:protein dimerization activity"/>
    <property type="evidence" value="ECO:0007669"/>
    <property type="project" value="InterPro"/>
</dbReference>
<dbReference type="Proteomes" id="UP000601223">
    <property type="component" value="Unassembled WGS sequence"/>
</dbReference>
<dbReference type="GO" id="GO:0000155">
    <property type="term" value="F:phosphorelay sensor kinase activity"/>
    <property type="evidence" value="ECO:0007669"/>
    <property type="project" value="InterPro"/>
</dbReference>
<dbReference type="PANTHER" id="PTHR24421">
    <property type="entry name" value="NITRATE/NITRITE SENSOR PROTEIN NARX-RELATED"/>
    <property type="match status" value="1"/>
</dbReference>
<keyword evidence="10" id="KW-0547">Nucleotide-binding</keyword>
<evidence type="ECO:0000256" key="10">
    <source>
        <dbReference type="ARBA" id="ARBA00022741"/>
    </source>
</evidence>
<keyword evidence="14" id="KW-0902">Two-component regulatory system</keyword>
<dbReference type="InterPro" id="IPR004358">
    <property type="entry name" value="Sig_transdc_His_kin-like_C"/>
</dbReference>
<keyword evidence="7" id="KW-0963">Cytoplasm</keyword>
<evidence type="ECO:0000256" key="17">
    <source>
        <dbReference type="ARBA" id="ARBA00030800"/>
    </source>
</evidence>
<keyword evidence="13" id="KW-0408">Iron</keyword>
<feature type="transmembrane region" description="Helical" evidence="18">
    <location>
        <begin position="29"/>
        <end position="45"/>
    </location>
</feature>
<keyword evidence="15" id="KW-0479">Metal-binding</keyword>
<evidence type="ECO:0000256" key="6">
    <source>
        <dbReference type="ARBA" id="ARBA00022485"/>
    </source>
</evidence>
<evidence type="ECO:0000259" key="19">
    <source>
        <dbReference type="SMART" id="SM00387"/>
    </source>
</evidence>
<keyword evidence="18" id="KW-0472">Membrane</keyword>
<evidence type="ECO:0000313" key="20">
    <source>
        <dbReference type="EMBL" id="GIF84387.1"/>
    </source>
</evidence>
<name>A0A8J3NKU8_9ACTN</name>
<evidence type="ECO:0000256" key="11">
    <source>
        <dbReference type="ARBA" id="ARBA00022777"/>
    </source>
</evidence>
<dbReference type="InterPro" id="IPR011712">
    <property type="entry name" value="Sig_transdc_His_kin_sub3_dim/P"/>
</dbReference>
<dbReference type="EMBL" id="BONF01000037">
    <property type="protein sequence ID" value="GIF84387.1"/>
    <property type="molecule type" value="Genomic_DNA"/>
</dbReference>
<feature type="domain" description="Histidine kinase/HSP90-like ATPase" evidence="19">
    <location>
        <begin position="250"/>
        <end position="338"/>
    </location>
</feature>
<dbReference type="Gene3D" id="1.20.5.1930">
    <property type="match status" value="1"/>
</dbReference>
<dbReference type="InterPro" id="IPR036890">
    <property type="entry name" value="HATPase_C_sf"/>
</dbReference>
<keyword evidence="18" id="KW-0812">Transmembrane</keyword>
<dbReference type="PANTHER" id="PTHR24421:SF10">
    <property type="entry name" value="NITRATE_NITRITE SENSOR PROTEIN NARQ"/>
    <property type="match status" value="1"/>
</dbReference>
<dbReference type="Pfam" id="PF02518">
    <property type="entry name" value="HATPase_c"/>
    <property type="match status" value="1"/>
</dbReference>
<evidence type="ECO:0000256" key="1">
    <source>
        <dbReference type="ARBA" id="ARBA00000085"/>
    </source>
</evidence>
<keyword evidence="15" id="KW-0411">Iron-sulfur</keyword>
<feature type="transmembrane region" description="Helical" evidence="18">
    <location>
        <begin position="123"/>
        <end position="141"/>
    </location>
</feature>
<gene>
    <name evidence="20" type="ORF">Cba03nite_57360</name>
</gene>
<keyword evidence="8" id="KW-0597">Phosphoprotein</keyword>